<dbReference type="EMBL" id="LN907867">
    <property type="protein sequence ID" value="CUU43346.1"/>
    <property type="molecule type" value="Genomic_DNA"/>
</dbReference>
<dbReference type="RefSeq" id="WP_082417172.1">
    <property type="nucleotide sequence ID" value="NZ_AP014854.2"/>
</dbReference>
<keyword evidence="2" id="KW-0805">Transcription regulation</keyword>
<dbReference type="InterPro" id="IPR050313">
    <property type="entry name" value="Carb_Metab_HTH_regulators"/>
</dbReference>
<dbReference type="PANTHER" id="PTHR30363:SF4">
    <property type="entry name" value="GLYCEROL-3-PHOSPHATE REGULON REPRESSOR"/>
    <property type="match status" value="1"/>
</dbReference>
<name>A0A0P0JAJ6_BLAVI</name>
<dbReference type="SUPFAM" id="SSF46785">
    <property type="entry name" value="Winged helix' DNA-binding domain"/>
    <property type="match status" value="1"/>
</dbReference>
<keyword evidence="1" id="KW-0678">Repressor</keyword>
<feature type="domain" description="HTH deoR-type" evidence="5">
    <location>
        <begin position="23"/>
        <end position="78"/>
    </location>
</feature>
<evidence type="ECO:0000256" key="2">
    <source>
        <dbReference type="ARBA" id="ARBA00023015"/>
    </source>
</evidence>
<dbReference type="SMART" id="SM00420">
    <property type="entry name" value="HTH_DEOR"/>
    <property type="match status" value="1"/>
</dbReference>
<keyword evidence="4" id="KW-0804">Transcription</keyword>
<dbReference type="InterPro" id="IPR037171">
    <property type="entry name" value="NagB/RpiA_transferase-like"/>
</dbReference>
<dbReference type="STRING" id="1079.BVIR_2920"/>
<dbReference type="GO" id="GO:0003677">
    <property type="term" value="F:DNA binding"/>
    <property type="evidence" value="ECO:0007669"/>
    <property type="project" value="UniProtKB-KW"/>
</dbReference>
<dbReference type="Pfam" id="PF08220">
    <property type="entry name" value="HTH_DeoR"/>
    <property type="match status" value="1"/>
</dbReference>
<dbReference type="PANTHER" id="PTHR30363">
    <property type="entry name" value="HTH-TYPE TRANSCRIPTIONAL REGULATOR SRLR-RELATED"/>
    <property type="match status" value="1"/>
</dbReference>
<dbReference type="InterPro" id="IPR018356">
    <property type="entry name" value="Tscrpt_reg_HTH_DeoR_CS"/>
</dbReference>
<keyword evidence="3" id="KW-0238">DNA-binding</keyword>
<evidence type="ECO:0000256" key="4">
    <source>
        <dbReference type="ARBA" id="ARBA00023163"/>
    </source>
</evidence>
<dbReference type="InterPro" id="IPR036390">
    <property type="entry name" value="WH_DNA-bd_sf"/>
</dbReference>
<dbReference type="InterPro" id="IPR014036">
    <property type="entry name" value="DeoR-like_C"/>
</dbReference>
<dbReference type="Pfam" id="PF00455">
    <property type="entry name" value="DeoRC"/>
    <property type="match status" value="1"/>
</dbReference>
<dbReference type="PROSITE" id="PS00894">
    <property type="entry name" value="HTH_DEOR_1"/>
    <property type="match status" value="1"/>
</dbReference>
<dbReference type="AlphaFoldDB" id="A0A0P0JAJ6"/>
<evidence type="ECO:0000259" key="5">
    <source>
        <dbReference type="PROSITE" id="PS51000"/>
    </source>
</evidence>
<dbReference type="OrthoDB" id="9814815at2"/>
<evidence type="ECO:0000313" key="6">
    <source>
        <dbReference type="EMBL" id="CUU43346.1"/>
    </source>
</evidence>
<proteinExistence type="predicted"/>
<dbReference type="InterPro" id="IPR001034">
    <property type="entry name" value="DeoR_HTH"/>
</dbReference>
<gene>
    <name evidence="6" type="primary">glpR_2</name>
    <name evidence="6" type="ORF">BVIRIDIS_23650</name>
</gene>
<reference evidence="7" key="1">
    <citation type="journal article" date="2016" name="Genome Announc.">
        <title>Revised genome sequence of the purple photosynthetic bacterium Blastochloris viridis.</title>
        <authorList>
            <person name="Liu L.N."/>
            <person name="Faulkner M."/>
            <person name="Liu X."/>
            <person name="Huang F."/>
            <person name="Darby A.C."/>
            <person name="Hall N."/>
        </authorList>
    </citation>
    <scope>NUCLEOTIDE SEQUENCE [LARGE SCALE GENOMIC DNA]</scope>
    <source>
        <strain evidence="7">ATCC 19567 / DSM 133 / F</strain>
    </source>
</reference>
<evidence type="ECO:0000313" key="7">
    <source>
        <dbReference type="Proteomes" id="UP000065734"/>
    </source>
</evidence>
<dbReference type="SMART" id="SM01134">
    <property type="entry name" value="DeoRC"/>
    <property type="match status" value="1"/>
</dbReference>
<dbReference type="SUPFAM" id="SSF100950">
    <property type="entry name" value="NagB/RpiA/CoA transferase-like"/>
    <property type="match status" value="1"/>
</dbReference>
<keyword evidence="7" id="KW-1185">Reference proteome</keyword>
<protein>
    <submittedName>
        <fullName evidence="6">Glycerol-3-phosphate regulon repressor</fullName>
    </submittedName>
</protein>
<dbReference type="Proteomes" id="UP000065734">
    <property type="component" value="Chromosome I"/>
</dbReference>
<dbReference type="PROSITE" id="PS51000">
    <property type="entry name" value="HTH_DEOR_2"/>
    <property type="match status" value="1"/>
</dbReference>
<evidence type="ECO:0000256" key="1">
    <source>
        <dbReference type="ARBA" id="ARBA00022491"/>
    </source>
</evidence>
<evidence type="ECO:0000256" key="3">
    <source>
        <dbReference type="ARBA" id="ARBA00023125"/>
    </source>
</evidence>
<dbReference type="Gene3D" id="3.30.750.70">
    <property type="entry name" value="4-hydroxybutyrate coenzyme like domains"/>
    <property type="match status" value="1"/>
</dbReference>
<organism evidence="6 7">
    <name type="scientific">Blastochloris viridis</name>
    <name type="common">Rhodopseudomonas viridis</name>
    <dbReference type="NCBI Taxonomy" id="1079"/>
    <lineage>
        <taxon>Bacteria</taxon>
        <taxon>Pseudomonadati</taxon>
        <taxon>Pseudomonadota</taxon>
        <taxon>Alphaproteobacteria</taxon>
        <taxon>Hyphomicrobiales</taxon>
        <taxon>Blastochloridaceae</taxon>
        <taxon>Blastochloris</taxon>
    </lineage>
</organism>
<accession>A0A0P0JAJ6</accession>
<sequence>MADSVTVLSAPPLGRTAAEPASVEARRDGIASLVRQRGFVPIEALARQFGVTVQTIRRDLNKMSAEGRLERYHGGAGLPSSVENIDYSMRQVMNLAEKERIARLVAAHVPAHASLFINIGTTTEAVARALVGHQDLRVITNNLNVATTLANATDFKIIVTGGQVRNRDNGLIGPVACDTIGHFRVDFGIIGISGIDADGTLLDFDYDEVRVAQAILRNARQTFLVVDHSKFGRRPMVRMGSITEVAAVFSDEMLPPAIRTLLADHGVALHVASH</sequence>
<dbReference type="GO" id="GO:0003700">
    <property type="term" value="F:DNA-binding transcription factor activity"/>
    <property type="evidence" value="ECO:0007669"/>
    <property type="project" value="InterPro"/>
</dbReference>
<dbReference type="PATRIC" id="fig|1079.6.peg.3067"/>
<dbReference type="Gene3D" id="1.10.10.10">
    <property type="entry name" value="Winged helix-like DNA-binding domain superfamily/Winged helix DNA-binding domain"/>
    <property type="match status" value="1"/>
</dbReference>
<dbReference type="PRINTS" id="PR00037">
    <property type="entry name" value="HTHLACR"/>
</dbReference>
<dbReference type="KEGG" id="bvr:BVIR_2920"/>
<dbReference type="InterPro" id="IPR036388">
    <property type="entry name" value="WH-like_DNA-bd_sf"/>
</dbReference>